<dbReference type="OrthoDB" id="410538at2759"/>
<evidence type="ECO:0000256" key="1">
    <source>
        <dbReference type="SAM" id="Phobius"/>
    </source>
</evidence>
<protein>
    <submittedName>
        <fullName evidence="2">Uncharacterized protein</fullName>
    </submittedName>
</protein>
<dbReference type="SUPFAM" id="SSF49599">
    <property type="entry name" value="TRAF domain-like"/>
    <property type="match status" value="1"/>
</dbReference>
<organism evidence="2 3">
    <name type="scientific">Symbiodinium microadriaticum</name>
    <name type="common">Dinoflagellate</name>
    <name type="synonym">Zooxanthella microadriatica</name>
    <dbReference type="NCBI Taxonomy" id="2951"/>
    <lineage>
        <taxon>Eukaryota</taxon>
        <taxon>Sar</taxon>
        <taxon>Alveolata</taxon>
        <taxon>Dinophyceae</taxon>
        <taxon>Suessiales</taxon>
        <taxon>Symbiodiniaceae</taxon>
        <taxon>Symbiodinium</taxon>
    </lineage>
</organism>
<sequence>MGTDIWARPLTDKMFVDTFRGGPVVNSSATADGESSGDVAVYLWACKGMNLVYKLYCGGKSQTCEKVFNGKVPYGTTRFCWLKDHINREEDTLRIGCEILEAVREVEHICKPLPLPSAEDLEHASVAEKEHAEKLEKKQLPGSLLFRRHVNNRLFDQVKGQVDAMRSRMVRRVEWRLEQASLLRRCFPPNESLCSAAFNAAGIEGMQLIFYPCGYNGATDGFCSLYLYAPAGATLRCNLFVGDQKRDANHSFEVTDTISIALEVDEAHQDMAATVAHPKVVPGDSRSVAQIDASATGPVESTVKLQQSSGSLKKNPLEERRVLPSLWTAKSLADKGRKEESFHTFDELGKTKGQVRMCFLMFLTMTFWLVLQYFQTTHWPSRQGHPDPGVFNRSVVAMPDTEQGRQAEETSARSARLQERFRECMGDDSSQRIYTQLDAFRGRLWSEIASAETGAIVWWTMSSGLSAMICVWWLGGDHWLTGQWILSAVLLILSAILASGFGPSMPEASAVLDAEDVLWCIIIGVLCTCYCFPQMLLAQDLLQNFSEDLVEARGSYQAIFWSSVLAMVAVPIFANWHMIITRAWLLTFRDYRAVAEAVIDHKIVTLRPGRLANKAEQQPLVDGKAMAMGDSVDVIQKKIYLGGATDAECTVQTDQPAVLVSDHYGTWAITEQSGEPATGKYEATIRVVAGEKLLIFRGYASPSMPDMLTDLRATSYDVLRKKPNAMWLSKIMMQVKHGAWIVSIALLIFVLGLTHSTIPSLWDALVGEALPCLIPLPDWVDKPGCINDVMMTVTNSSMPTWGFYDNSTDVQTPANVELYSQGYWTIMSYFLGFAFSSLIYGMLFCSLPLIVLQVWSAGNRLNQLNDLLLVHQWSIGGLKHRQALMLYKLYHLRASISHLDMRNFYELDTYPDFLLQPVDNPAASDTFFWWFRTRAAIFADTSWTLMLVSPLLYVGIILVIAIVVGTILLEATGGMVFPLVAYTVIDGTFFGVFMLGFMIYGANVNDALSLAGPLLSQLPEVQNIALQDLLAFEGAHTMQLTFLGMQVGNRMVYSYAAALSSYMISILISVLKSLFVPWIFQFEPQELEPAWRGIAIKSSICRRVQGGTRQKLSRVWSSAFCSIVVGSTGEVAARWSYRPSQAQIFDKVFCLLRQRGWIWRTPGEQAPTSESWCLGAR</sequence>
<feature type="transmembrane region" description="Helical" evidence="1">
    <location>
        <begin position="951"/>
        <end position="969"/>
    </location>
</feature>
<feature type="transmembrane region" description="Helical" evidence="1">
    <location>
        <begin position="354"/>
        <end position="374"/>
    </location>
</feature>
<evidence type="ECO:0000313" key="3">
    <source>
        <dbReference type="Proteomes" id="UP000186817"/>
    </source>
</evidence>
<keyword evidence="1" id="KW-1133">Transmembrane helix</keyword>
<gene>
    <name evidence="2" type="ORF">AK812_SmicGene26806</name>
</gene>
<keyword evidence="1" id="KW-0812">Transmembrane</keyword>
<dbReference type="AlphaFoldDB" id="A0A1Q9D8K4"/>
<keyword evidence="3" id="KW-1185">Reference proteome</keyword>
<name>A0A1Q9D8K4_SYMMI</name>
<proteinExistence type="predicted"/>
<keyword evidence="1" id="KW-0472">Membrane</keyword>
<accession>A0A1Q9D8K4</accession>
<reference evidence="2 3" key="1">
    <citation type="submission" date="2016-02" db="EMBL/GenBank/DDBJ databases">
        <title>Genome analysis of coral dinoflagellate symbionts highlights evolutionary adaptations to a symbiotic lifestyle.</title>
        <authorList>
            <person name="Aranda M."/>
            <person name="Li Y."/>
            <person name="Liew Y.J."/>
            <person name="Baumgarten S."/>
            <person name="Simakov O."/>
            <person name="Wilson M."/>
            <person name="Piel J."/>
            <person name="Ashoor H."/>
            <person name="Bougouffa S."/>
            <person name="Bajic V.B."/>
            <person name="Ryu T."/>
            <person name="Ravasi T."/>
            <person name="Bayer T."/>
            <person name="Micklem G."/>
            <person name="Kim H."/>
            <person name="Bhak J."/>
            <person name="Lajeunesse T.C."/>
            <person name="Voolstra C.R."/>
        </authorList>
    </citation>
    <scope>NUCLEOTIDE SEQUENCE [LARGE SCALE GENOMIC DNA]</scope>
    <source>
        <strain evidence="2 3">CCMP2467</strain>
    </source>
</reference>
<dbReference type="EMBL" id="LSRX01000663">
    <property type="protein sequence ID" value="OLP91489.1"/>
    <property type="molecule type" value="Genomic_DNA"/>
</dbReference>
<comment type="caution">
    <text evidence="2">The sequence shown here is derived from an EMBL/GenBank/DDBJ whole genome shotgun (WGS) entry which is preliminary data.</text>
</comment>
<feature type="transmembrane region" description="Helical" evidence="1">
    <location>
        <begin position="738"/>
        <end position="758"/>
    </location>
</feature>
<feature type="transmembrane region" description="Helical" evidence="1">
    <location>
        <begin position="481"/>
        <end position="505"/>
    </location>
</feature>
<evidence type="ECO:0000313" key="2">
    <source>
        <dbReference type="EMBL" id="OLP91489.1"/>
    </source>
</evidence>
<feature type="transmembrane region" description="Helical" evidence="1">
    <location>
        <begin position="456"/>
        <end position="475"/>
    </location>
</feature>
<feature type="transmembrane region" description="Helical" evidence="1">
    <location>
        <begin position="517"/>
        <end position="538"/>
    </location>
</feature>
<feature type="transmembrane region" description="Helical" evidence="1">
    <location>
        <begin position="826"/>
        <end position="852"/>
    </location>
</feature>
<feature type="transmembrane region" description="Helical" evidence="1">
    <location>
        <begin position="1052"/>
        <end position="1080"/>
    </location>
</feature>
<dbReference type="Proteomes" id="UP000186817">
    <property type="component" value="Unassembled WGS sequence"/>
</dbReference>
<feature type="transmembrane region" description="Helical" evidence="1">
    <location>
        <begin position="975"/>
        <end position="1000"/>
    </location>
</feature>
<feature type="transmembrane region" description="Helical" evidence="1">
    <location>
        <begin position="558"/>
        <end position="579"/>
    </location>
</feature>